<gene>
    <name evidence="2" type="ORF">AK88_03804</name>
</gene>
<dbReference type="EMBL" id="KQ001691">
    <property type="protein sequence ID" value="KJP86513.1"/>
    <property type="molecule type" value="Genomic_DNA"/>
</dbReference>
<sequence length="1657" mass="189662">MTTDNLNMLYMYNTDDIGDLARGGKNRGVPQIRSGAFRGSEKVFGDTDARVYQGKMNQATEKAKVAIDMKNPNRNEDTRVLQTNSGGGKKEVVQMDAKGDELKSKYLSSNLEYSESVVANLVKRENIVHPDNAALGVNSTHQKKGHNDQLYTLTNEELKLFLEKSPPWGMPISRERHDSHSGGTFCKAGSEVICPVKGVTRLGPICGRNGSFHVPLPHEEEEEKKLFVKGNLNGTPSYRSHEEPRVTRSRHSEAMDKATCQQTHMGRASPHVDYNNVNGGTFHVSSERKGGTREKYSWGVNCKSVYTHGSEKWVGRSGPMVGHPKLLQNFPHGTGNPLSYENEDVAEEETPRVASPTRADEPHIAVAREAPMTNKRRGNSLSIKNSPSGSTNREDNRGNRASGKNRPEGEHDMGQSYLGVRTNAKHMKELHNPFEGSSGIMFSAHNSFLSSRVQKKQCYNDASGGRVVINSLEGHKNGQLRGYPGNLPVWKKQEVKKGVKNKAKGEGKGEVRNTGGKKKRCQITRSALEVEITPFAKASGGAVNSSTVLIAESRSRAVCIARVGSAQSEEREKSERIVAFGQVSGHITTGVTGRELAQPSNCCRGTACATPSGHSDAQKKKCLHEGGLVARGVVSNCGKGNRCGGKMGNEWEAGNGGSGTSDSSDRVDRSNRSNRSNHSNGSNHSNRANRAKRSGDDTRSSCGNPFSSTLRSNVEENRGGRHPELAEHFFSTHLWRRINSNNSFNMLTNSSNWRDLRNGESEVNRCDEVIPRDSERMGRMADGDVQSRVPLGKCYNGKYIPRSGDVPGEGPSCDSVNLPSNDEDVLNRLDVMCKCSSLGGQQHHREQQQTFSSNEILVKDIEEFKMDKLFFEEIYTYRINERSDEDGAIRSSGIDNGGRMGRGSNVAGMNPFEDRLGQVPRNLLWDEAVRGADLAKVVLNKSCYEQINDEVKNLMTEEDEYQVEMKVGLMFRKYISIVITLACNYLLIKLNDKNIITCIPYRNILNVSIVKRSKKKKERYQFKLVYIFKKKDGYEKNVALLFRSSNMEVFEQISGKIEPTWRGNQVRCKEYLTIESVYSYMVEKHKMLYLLYLKHLLQIVDRVCRRHVLKCAFNALQTKCYYEKEIEQGKKQREKALKNLVDQVQFYLRKKMQSYFNFLMIKSYETNFVSYQVKTNNLLFNLLVKEKSSYQEMVDKQSLLLLFHILSNLYKRKMSCYFQHFVHKNRTLSRRKNAICYSLTRVNSILTNYERRIKGFVLSKLIFHYDYVTNFVFIMYKVYLRRVFLGYIRLRDNRIGKKVSIEKNVFRIVRVISRMVQRQKYYAFLQIQKYFFHEMGKKNKIVCDNLMYANNELCQHLDKTTLEKGIHRAECFYKFKMKESLLKYFFLLRGPHVGNIVQANTPVLKHCGVFCYILNKHMQRKVQDWFFLFVLKSYQHNNRSRLLYATNTLEVLLTRKEQSHVMHLLRMNEAYPRLFQYRHLTKIEIFTQCLNHFVTFCNRKWLLNFLLKLHYLKYQERIIKVYKCIDSLYKFVRVVNKQMLTCVESPFQLLLLNARVQGEKLFAEKLKATKKTQLKFKYSKATSSPLVTSDPHSLFTRYPYLFCNSDISPERTTTMADDKYSLVSDTASNILSYAYEDMDKIKRKIHDFNTRMSNVNL</sequence>
<feature type="region of interest" description="Disordered" evidence="1">
    <location>
        <begin position="498"/>
        <end position="518"/>
    </location>
</feature>
<feature type="compositionally biased region" description="Basic and acidic residues" evidence="1">
    <location>
        <begin position="239"/>
        <end position="253"/>
    </location>
</feature>
<feature type="region of interest" description="Disordered" evidence="1">
    <location>
        <begin position="645"/>
        <end position="719"/>
    </location>
</feature>
<dbReference type="OrthoDB" id="371968at2759"/>
<reference evidence="2 3" key="1">
    <citation type="submission" date="2014-03" db="EMBL/GenBank/DDBJ databases">
        <title>The Genome Sequence of Plasmodium fragile nilgiri.</title>
        <authorList>
            <consortium name="The Broad Institute Genomics Platform"/>
            <consortium name="The Broad Institute Genome Sequencing Center for Infectious Disease"/>
            <person name="Neafsey D."/>
            <person name="Duraisingh M."/>
            <person name="Young S.K."/>
            <person name="Zeng Q."/>
            <person name="Gargeya S."/>
            <person name="Abouelleil A."/>
            <person name="Alvarado L."/>
            <person name="Chapman S.B."/>
            <person name="Gainer-Dewar J."/>
            <person name="Goldberg J."/>
            <person name="Griggs A."/>
            <person name="Gujja S."/>
            <person name="Hansen M."/>
            <person name="Howarth C."/>
            <person name="Imamovic A."/>
            <person name="Larimer J."/>
            <person name="Pearson M."/>
            <person name="Poon T.W."/>
            <person name="Priest M."/>
            <person name="Roberts A."/>
            <person name="Saif S."/>
            <person name="Shea T."/>
            <person name="Sykes S."/>
            <person name="Wortman J."/>
            <person name="Nusbaum C."/>
            <person name="Birren B."/>
        </authorList>
    </citation>
    <scope>NUCLEOTIDE SEQUENCE [LARGE SCALE GENOMIC DNA]</scope>
    <source>
        <strain evidence="3">nilgiri</strain>
    </source>
</reference>
<accession>A0A0D9QHR4</accession>
<proteinExistence type="predicted"/>
<dbReference type="Proteomes" id="UP000054561">
    <property type="component" value="Unassembled WGS sequence"/>
</dbReference>
<dbReference type="VEuPathDB" id="PlasmoDB:AK88_03804"/>
<name>A0A0D9QHR4_PLAFR</name>
<feature type="compositionally biased region" description="Basic and acidic residues" evidence="1">
    <location>
        <begin position="498"/>
        <end position="511"/>
    </location>
</feature>
<evidence type="ECO:0000313" key="3">
    <source>
        <dbReference type="Proteomes" id="UP000054561"/>
    </source>
</evidence>
<evidence type="ECO:0000256" key="1">
    <source>
        <dbReference type="SAM" id="MobiDB-lite"/>
    </source>
</evidence>
<dbReference type="GeneID" id="24269118"/>
<feature type="region of interest" description="Disordered" evidence="1">
    <location>
        <begin position="230"/>
        <end position="253"/>
    </location>
</feature>
<feature type="compositionally biased region" description="Low complexity" evidence="1">
    <location>
        <begin position="673"/>
        <end position="686"/>
    </location>
</feature>
<feature type="compositionally biased region" description="Polar residues" evidence="1">
    <location>
        <begin position="379"/>
        <end position="391"/>
    </location>
</feature>
<evidence type="ECO:0000313" key="2">
    <source>
        <dbReference type="EMBL" id="KJP86513.1"/>
    </source>
</evidence>
<feature type="region of interest" description="Disordered" evidence="1">
    <location>
        <begin position="324"/>
        <end position="414"/>
    </location>
</feature>
<keyword evidence="3" id="KW-1185">Reference proteome</keyword>
<protein>
    <submittedName>
        <fullName evidence="2">Uncharacterized protein</fullName>
    </submittedName>
</protein>
<dbReference type="OMA" id="IHRAECF"/>
<organism evidence="2 3">
    <name type="scientific">Plasmodium fragile</name>
    <dbReference type="NCBI Taxonomy" id="5857"/>
    <lineage>
        <taxon>Eukaryota</taxon>
        <taxon>Sar</taxon>
        <taxon>Alveolata</taxon>
        <taxon>Apicomplexa</taxon>
        <taxon>Aconoidasida</taxon>
        <taxon>Haemosporida</taxon>
        <taxon>Plasmodiidae</taxon>
        <taxon>Plasmodium</taxon>
        <taxon>Plasmodium (Plasmodium)</taxon>
    </lineage>
</organism>
<dbReference type="RefSeq" id="XP_012336837.1">
    <property type="nucleotide sequence ID" value="XM_012481414.1"/>
</dbReference>
<feature type="compositionally biased region" description="Polar residues" evidence="1">
    <location>
        <begin position="700"/>
        <end position="712"/>
    </location>
</feature>